<dbReference type="Pfam" id="PF10504">
    <property type="entry name" value="DUF2452"/>
    <property type="match status" value="1"/>
</dbReference>
<name>A0A1J1IL08_9DIPT</name>
<dbReference type="OrthoDB" id="9995764at2759"/>
<accession>A0A1J1IL08</accession>
<sequence length="172" mass="19878">MNQVTVPLTKDELILNSYRACRAEAGDIERLIETLKTSETHVKNTALNKLQVIGEQIKFLQKQAHEILSNATKDSDLHKVPCNFVKVPGNIYHLYERPTGDRFWSMISSEEFGENNKNNYLGSYRLEVDRSWTPVDKLQEYSESRQFAESLFEKVQNVPAIKLIEKDDELES</sequence>
<organism evidence="1 2">
    <name type="scientific">Clunio marinus</name>
    <dbReference type="NCBI Taxonomy" id="568069"/>
    <lineage>
        <taxon>Eukaryota</taxon>
        <taxon>Metazoa</taxon>
        <taxon>Ecdysozoa</taxon>
        <taxon>Arthropoda</taxon>
        <taxon>Hexapoda</taxon>
        <taxon>Insecta</taxon>
        <taxon>Pterygota</taxon>
        <taxon>Neoptera</taxon>
        <taxon>Endopterygota</taxon>
        <taxon>Diptera</taxon>
        <taxon>Nematocera</taxon>
        <taxon>Chironomoidea</taxon>
        <taxon>Chironomidae</taxon>
        <taxon>Clunio</taxon>
    </lineage>
</organism>
<dbReference type="EMBL" id="CVRI01000054">
    <property type="protein sequence ID" value="CRL00907.1"/>
    <property type="molecule type" value="Genomic_DNA"/>
</dbReference>
<dbReference type="Proteomes" id="UP000183832">
    <property type="component" value="Unassembled WGS sequence"/>
</dbReference>
<keyword evidence="2" id="KW-1185">Reference proteome</keyword>
<reference evidence="1 2" key="1">
    <citation type="submission" date="2015-04" db="EMBL/GenBank/DDBJ databases">
        <authorList>
            <person name="Syromyatnikov M.Y."/>
            <person name="Popov V.N."/>
        </authorList>
    </citation>
    <scope>NUCLEOTIDE SEQUENCE [LARGE SCALE GENOMIC DNA]</scope>
</reference>
<dbReference type="STRING" id="568069.A0A1J1IL08"/>
<proteinExistence type="predicted"/>
<dbReference type="PANTHER" id="PTHR14553:SF1">
    <property type="entry name" value="SIMILAR TO CHROMOSOME 1 OPEN READING FRAME 50"/>
    <property type="match status" value="1"/>
</dbReference>
<dbReference type="InterPro" id="IPR019534">
    <property type="entry name" value="DUF2452"/>
</dbReference>
<evidence type="ECO:0000313" key="1">
    <source>
        <dbReference type="EMBL" id="CRL00907.1"/>
    </source>
</evidence>
<protein>
    <submittedName>
        <fullName evidence="1">CLUMA_CG014157, isoform A</fullName>
    </submittedName>
</protein>
<dbReference type="AlphaFoldDB" id="A0A1J1IL08"/>
<evidence type="ECO:0000313" key="2">
    <source>
        <dbReference type="Proteomes" id="UP000183832"/>
    </source>
</evidence>
<gene>
    <name evidence="1" type="ORF">CLUMA_CG014157</name>
</gene>
<dbReference type="PANTHER" id="PTHR14553">
    <property type="entry name" value="UNCHARACTERIZED PROTEIN C1ORF50"/>
    <property type="match status" value="1"/>
</dbReference>